<protein>
    <submittedName>
        <fullName evidence="2">Eukaryotic translation initiation factor 3 subunit J-like</fullName>
    </submittedName>
</protein>
<reference evidence="2 3" key="1">
    <citation type="submission" date="2019-12" db="EMBL/GenBank/DDBJ databases">
        <authorList>
            <person name="Alioto T."/>
            <person name="Alioto T."/>
            <person name="Gomez Garrido J."/>
        </authorList>
    </citation>
    <scope>NUCLEOTIDE SEQUENCE [LARGE SCALE GENOMIC DNA]</scope>
</reference>
<proteinExistence type="predicted"/>
<evidence type="ECO:0000313" key="3">
    <source>
        <dbReference type="Proteomes" id="UP000594638"/>
    </source>
</evidence>
<dbReference type="GO" id="GO:0005852">
    <property type="term" value="C:eukaryotic translation initiation factor 3 complex"/>
    <property type="evidence" value="ECO:0007669"/>
    <property type="project" value="InterPro"/>
</dbReference>
<keyword evidence="3" id="KW-1185">Reference proteome</keyword>
<keyword evidence="2" id="KW-0396">Initiation factor</keyword>
<dbReference type="Proteomes" id="UP000594638">
    <property type="component" value="Unassembled WGS sequence"/>
</dbReference>
<sequence length="102" mass="12002">MRCEDETIPDLLKKEQLKSNWDDEDVDDNDVKESWEDEDEPAPVDKFLNANVFDNSEDETIPDLLKKEQLKSNWDDEDVDDNDVKESWEDEDEPAPVYLLIV</sequence>
<comment type="caution">
    <text evidence="2">The sequence shown here is derived from an EMBL/GenBank/DDBJ whole genome shotgun (WGS) entry which is preliminary data.</text>
</comment>
<evidence type="ECO:0000313" key="2">
    <source>
        <dbReference type="EMBL" id="CAA3015362.1"/>
    </source>
</evidence>
<gene>
    <name evidence="2" type="ORF">OLEA9_A016945</name>
</gene>
<dbReference type="PANTHER" id="PTHR21681">
    <property type="entry name" value="EUKARYOTIC TRANSLATION INITIATION FACTOR 3 SUBUNIT J"/>
    <property type="match status" value="1"/>
</dbReference>
<feature type="region of interest" description="Disordered" evidence="1">
    <location>
        <begin position="71"/>
        <end position="95"/>
    </location>
</feature>
<keyword evidence="2" id="KW-0648">Protein biosynthesis</keyword>
<feature type="compositionally biased region" description="Basic and acidic residues" evidence="1">
    <location>
        <begin position="1"/>
        <end position="21"/>
    </location>
</feature>
<dbReference type="PANTHER" id="PTHR21681:SF0">
    <property type="entry name" value="EUKARYOTIC TRANSLATION INITIATION FACTOR 3 SUBUNIT J"/>
    <property type="match status" value="1"/>
</dbReference>
<dbReference type="AlphaFoldDB" id="A0A8S0UB19"/>
<name>A0A8S0UB19_OLEEU</name>
<dbReference type="GO" id="GO:0003743">
    <property type="term" value="F:translation initiation factor activity"/>
    <property type="evidence" value="ECO:0007669"/>
    <property type="project" value="UniProtKB-KW"/>
</dbReference>
<organism evidence="2 3">
    <name type="scientific">Olea europaea subsp. europaea</name>
    <dbReference type="NCBI Taxonomy" id="158383"/>
    <lineage>
        <taxon>Eukaryota</taxon>
        <taxon>Viridiplantae</taxon>
        <taxon>Streptophyta</taxon>
        <taxon>Embryophyta</taxon>
        <taxon>Tracheophyta</taxon>
        <taxon>Spermatophyta</taxon>
        <taxon>Magnoliopsida</taxon>
        <taxon>eudicotyledons</taxon>
        <taxon>Gunneridae</taxon>
        <taxon>Pentapetalae</taxon>
        <taxon>asterids</taxon>
        <taxon>lamiids</taxon>
        <taxon>Lamiales</taxon>
        <taxon>Oleaceae</taxon>
        <taxon>Oleeae</taxon>
        <taxon>Olea</taxon>
    </lineage>
</organism>
<dbReference type="EMBL" id="CACTIH010007545">
    <property type="protein sequence ID" value="CAA3015362.1"/>
    <property type="molecule type" value="Genomic_DNA"/>
</dbReference>
<dbReference type="InterPro" id="IPR013906">
    <property type="entry name" value="eIF3j"/>
</dbReference>
<accession>A0A8S0UB19</accession>
<dbReference type="Gramene" id="OE9A016945T1">
    <property type="protein sequence ID" value="OE9A016945C1"/>
    <property type="gene ID" value="OE9A016945"/>
</dbReference>
<feature type="region of interest" description="Disordered" evidence="1">
    <location>
        <begin position="1"/>
        <end position="41"/>
    </location>
</feature>
<evidence type="ECO:0000256" key="1">
    <source>
        <dbReference type="SAM" id="MobiDB-lite"/>
    </source>
</evidence>